<comment type="function">
    <text evidence="7">The globular domain of the protein is located near the polypeptide exit tunnel on the outside of the subunit, while an extended beta-hairpin is found that lines the wall of the exit tunnel in the center of the 70S ribosome.</text>
</comment>
<evidence type="ECO:0000256" key="8">
    <source>
        <dbReference type="RuleBase" id="RU004005"/>
    </source>
</evidence>
<dbReference type="InterPro" id="IPR036394">
    <property type="entry name" value="Ribosomal_uL22_sf"/>
</dbReference>
<evidence type="ECO:0000256" key="10">
    <source>
        <dbReference type="RuleBase" id="RU004008"/>
    </source>
</evidence>
<dbReference type="GO" id="GO:0019843">
    <property type="term" value="F:rRNA binding"/>
    <property type="evidence" value="ECO:0007669"/>
    <property type="project" value="UniProtKB-UniRule"/>
</dbReference>
<dbReference type="PANTHER" id="PTHR13501:SF8">
    <property type="entry name" value="LARGE RIBOSOMAL SUBUNIT PROTEIN UL22M"/>
    <property type="match status" value="1"/>
</dbReference>
<evidence type="ECO:0000256" key="7">
    <source>
        <dbReference type="HAMAP-Rule" id="MF_01331"/>
    </source>
</evidence>
<dbReference type="NCBIfam" id="TIGR01044">
    <property type="entry name" value="rplV_bact"/>
    <property type="match status" value="1"/>
</dbReference>
<dbReference type="EMBL" id="LCCZ01000017">
    <property type="protein sequence ID" value="KKS43909.1"/>
    <property type="molecule type" value="Genomic_DNA"/>
</dbReference>
<proteinExistence type="inferred from homology"/>
<evidence type="ECO:0000256" key="5">
    <source>
        <dbReference type="ARBA" id="ARBA00023274"/>
    </source>
</evidence>
<evidence type="ECO:0000256" key="3">
    <source>
        <dbReference type="ARBA" id="ARBA00022884"/>
    </source>
</evidence>
<dbReference type="PATRIC" id="fig|1618341.3.peg.355"/>
<dbReference type="Proteomes" id="UP000034875">
    <property type="component" value="Unassembled WGS sequence"/>
</dbReference>
<dbReference type="InterPro" id="IPR001063">
    <property type="entry name" value="Ribosomal_uL22"/>
</dbReference>
<evidence type="ECO:0000256" key="2">
    <source>
        <dbReference type="ARBA" id="ARBA00022730"/>
    </source>
</evidence>
<comment type="caution">
    <text evidence="11">The sequence shown here is derived from an EMBL/GenBank/DDBJ whole genome shotgun (WGS) entry which is preliminary data.</text>
</comment>
<evidence type="ECO:0000256" key="9">
    <source>
        <dbReference type="RuleBase" id="RU004006"/>
    </source>
</evidence>
<evidence type="ECO:0000256" key="6">
    <source>
        <dbReference type="ARBA" id="ARBA00035207"/>
    </source>
</evidence>
<evidence type="ECO:0000313" key="12">
    <source>
        <dbReference type="Proteomes" id="UP000034875"/>
    </source>
</evidence>
<dbReference type="GO" id="GO:0006412">
    <property type="term" value="P:translation"/>
    <property type="evidence" value="ECO:0007669"/>
    <property type="project" value="UniProtKB-UniRule"/>
</dbReference>
<dbReference type="GO" id="GO:0022625">
    <property type="term" value="C:cytosolic large ribosomal subunit"/>
    <property type="evidence" value="ECO:0007669"/>
    <property type="project" value="TreeGrafter"/>
</dbReference>
<keyword evidence="3 7" id="KW-0694">RNA-binding</keyword>
<keyword evidence="2 7" id="KW-0699">rRNA-binding</keyword>
<dbReference type="GO" id="GO:0003735">
    <property type="term" value="F:structural constituent of ribosome"/>
    <property type="evidence" value="ECO:0007669"/>
    <property type="project" value="InterPro"/>
</dbReference>
<keyword evidence="4 7" id="KW-0689">Ribosomal protein</keyword>
<comment type="subunit">
    <text evidence="7 9">Part of the 50S ribosomal subunit.</text>
</comment>
<evidence type="ECO:0000313" key="11">
    <source>
        <dbReference type="EMBL" id="KKS43909.1"/>
    </source>
</evidence>
<dbReference type="CDD" id="cd00336">
    <property type="entry name" value="Ribosomal_L22"/>
    <property type="match status" value="1"/>
</dbReference>
<organism evidence="11 12">
    <name type="scientific">candidate division CPR1 bacterium GW2011_GWA2_42_17</name>
    <dbReference type="NCBI Taxonomy" id="1618341"/>
    <lineage>
        <taxon>Bacteria</taxon>
        <taxon>candidate division CPR1</taxon>
    </lineage>
</organism>
<protein>
    <recommendedName>
        <fullName evidence="6 7">Large ribosomal subunit protein uL22</fullName>
    </recommendedName>
</protein>
<accession>A0A0G0Z5D6</accession>
<gene>
    <name evidence="7" type="primary">rplV</name>
    <name evidence="11" type="ORF">UV05_C0017G0018</name>
</gene>
<comment type="function">
    <text evidence="7 10">This protein binds specifically to 23S rRNA; its binding is stimulated by other ribosomal proteins, e.g., L4, L17, and L20. It is important during the early stages of 50S assembly. It makes multiple contacts with different domains of the 23S rRNA in the assembled 50S subunit and ribosome.</text>
</comment>
<dbReference type="HAMAP" id="MF_01331_B">
    <property type="entry name" value="Ribosomal_uL22_B"/>
    <property type="match status" value="1"/>
</dbReference>
<name>A0A0G0Z5D6_9BACT</name>
<dbReference type="SUPFAM" id="SSF54843">
    <property type="entry name" value="Ribosomal protein L22"/>
    <property type="match status" value="1"/>
</dbReference>
<dbReference type="InterPro" id="IPR047867">
    <property type="entry name" value="Ribosomal_uL22_bac/org-type"/>
</dbReference>
<dbReference type="Pfam" id="PF00237">
    <property type="entry name" value="Ribosomal_L22"/>
    <property type="match status" value="1"/>
</dbReference>
<comment type="similarity">
    <text evidence="1 7 8">Belongs to the universal ribosomal protein uL22 family.</text>
</comment>
<reference evidence="11 12" key="1">
    <citation type="journal article" date="2015" name="Nature">
        <title>rRNA introns, odd ribosomes, and small enigmatic genomes across a large radiation of phyla.</title>
        <authorList>
            <person name="Brown C.T."/>
            <person name="Hug L.A."/>
            <person name="Thomas B.C."/>
            <person name="Sharon I."/>
            <person name="Castelle C.J."/>
            <person name="Singh A."/>
            <person name="Wilkins M.J."/>
            <person name="Williams K.H."/>
            <person name="Banfield J.F."/>
        </authorList>
    </citation>
    <scope>NUCLEOTIDE SEQUENCE [LARGE SCALE GENOMIC DNA]</scope>
</reference>
<dbReference type="Gene3D" id="3.90.470.10">
    <property type="entry name" value="Ribosomal protein L22/L17"/>
    <property type="match status" value="1"/>
</dbReference>
<dbReference type="AlphaFoldDB" id="A0A0G0Z5D6"/>
<dbReference type="PANTHER" id="PTHR13501">
    <property type="entry name" value="CHLOROPLAST 50S RIBOSOMAL PROTEIN L22-RELATED"/>
    <property type="match status" value="1"/>
</dbReference>
<evidence type="ECO:0000256" key="1">
    <source>
        <dbReference type="ARBA" id="ARBA00009451"/>
    </source>
</evidence>
<keyword evidence="5 7" id="KW-0687">Ribonucleoprotein</keyword>
<sequence>MDILKLNMEFIAKSSIINISPRKVKAVVDKIKGKSLDQSLILLGLWSKKSAGTLRGTLLSAAANAKEKAGLKKEELKIKSIQVLSGASFKRMRPRAKGQGDTIKRRTARIRVVVKDKKEGN</sequence>
<evidence type="ECO:0000256" key="4">
    <source>
        <dbReference type="ARBA" id="ARBA00022980"/>
    </source>
</evidence>
<dbReference type="InterPro" id="IPR005727">
    <property type="entry name" value="Ribosomal_uL22_bac/chlpt-type"/>
</dbReference>